<dbReference type="Gene3D" id="3.10.20.310">
    <property type="entry name" value="membrane protein fhac"/>
    <property type="match status" value="1"/>
</dbReference>
<dbReference type="AlphaFoldDB" id="A0A1Q8SVN2"/>
<dbReference type="EMBL" id="MSDO01000003">
    <property type="protein sequence ID" value="OLO05481.1"/>
    <property type="molecule type" value="Genomic_DNA"/>
</dbReference>
<dbReference type="InterPro" id="IPR013686">
    <property type="entry name" value="Polypept-transport_assoc_ShlB"/>
</dbReference>
<protein>
    <recommendedName>
        <fullName evidence="10">POTRA domain-containing protein</fullName>
    </recommendedName>
</protein>
<feature type="domain" description="Polypeptide-transport-associated ShlB-type" evidence="6">
    <location>
        <begin position="75"/>
        <end position="150"/>
    </location>
</feature>
<reference evidence="8 9" key="1">
    <citation type="submission" date="2016-12" db="EMBL/GenBank/DDBJ databases">
        <title>Draft genome sequences of strains Salinicola socius SMB35, Salinicola sp. MH3R3-1 and Chromohalobacter sp. SMB17 from the Verkhnekamsk potash mining region of Russia.</title>
        <authorList>
            <person name="Mavrodi D.V."/>
            <person name="Olsson B.E."/>
            <person name="Korsakova E.S."/>
            <person name="Pyankova A."/>
            <person name="Mavrodi O.V."/>
            <person name="Plotnikova E.G."/>
        </authorList>
    </citation>
    <scope>NUCLEOTIDE SEQUENCE [LARGE SCALE GENOMIC DNA]</scope>
    <source>
        <strain evidence="8 9">SMB35</strain>
    </source>
</reference>
<organism evidence="8 9">
    <name type="scientific">Salinicola socius</name>
    <dbReference type="NCBI Taxonomy" id="404433"/>
    <lineage>
        <taxon>Bacteria</taxon>
        <taxon>Pseudomonadati</taxon>
        <taxon>Pseudomonadota</taxon>
        <taxon>Gammaproteobacteria</taxon>
        <taxon>Oceanospirillales</taxon>
        <taxon>Halomonadaceae</taxon>
        <taxon>Salinicola</taxon>
    </lineage>
</organism>
<dbReference type="InterPro" id="IPR027282">
    <property type="entry name" value="TPS"/>
</dbReference>
<dbReference type="GO" id="GO:0098046">
    <property type="term" value="C:type V protein secretion system complex"/>
    <property type="evidence" value="ECO:0007669"/>
    <property type="project" value="TreeGrafter"/>
</dbReference>
<dbReference type="GO" id="GO:0008320">
    <property type="term" value="F:protein transmembrane transporter activity"/>
    <property type="evidence" value="ECO:0007669"/>
    <property type="project" value="TreeGrafter"/>
</dbReference>
<dbReference type="STRING" id="404433.BTW07_03110"/>
<evidence type="ECO:0008006" key="10">
    <source>
        <dbReference type="Google" id="ProtNLM"/>
    </source>
</evidence>
<dbReference type="InterPro" id="IPR051544">
    <property type="entry name" value="TPS_OM_transporter"/>
</dbReference>
<gene>
    <name evidence="8" type="ORF">BTW07_03110</name>
</gene>
<keyword evidence="3" id="KW-0998">Cell outer membrane</keyword>
<feature type="domain" description="Haemolysin activator HlyB C-terminal" evidence="5">
    <location>
        <begin position="208"/>
        <end position="516"/>
    </location>
</feature>
<comment type="caution">
    <text evidence="8">The sequence shown here is derived from an EMBL/GenBank/DDBJ whole genome shotgun (WGS) entry which is preliminary data.</text>
</comment>
<dbReference type="Proteomes" id="UP000186878">
    <property type="component" value="Unassembled WGS sequence"/>
</dbReference>
<dbReference type="PANTHER" id="PTHR34597">
    <property type="entry name" value="SLR1661 PROTEIN"/>
    <property type="match status" value="1"/>
</dbReference>
<feature type="domain" description="ShlB POTRA" evidence="7">
    <location>
        <begin position="151"/>
        <end position="203"/>
    </location>
</feature>
<evidence type="ECO:0000256" key="1">
    <source>
        <dbReference type="ARBA" id="ARBA00022452"/>
    </source>
</evidence>
<dbReference type="InterPro" id="IPR005565">
    <property type="entry name" value="Hemolysn_activator_HlyB_C"/>
</dbReference>
<sequence length="553" mass="60672">MTSPRALLLAMMTFVSLAGPCQAQMPATPLGLDIQRDRQQSLLDDAQRQRESLQRGLEIVPQAEPAEPDHAAPCFVIDHFEWQDAPHLSDARRQALTHPLEGQCLSLTQMQALAHRASNAYIEKGYVTSLVHLPDQDVSDGTLRLQAQEGRIEAITLDGQQPRGLEMIFPHARGSVLNLRTLEQGMEQIDRLPSQRVSIDIQPGTRQGYSRVVLHRIHQDKPWRIALGIDNSGQKGTGTRQGTLGLALDSPLGLFDQWQFETSHDLEGRQGHLSRGLAAGVTLPYGDWSFGYRYARSDSEQPLRVADRHWPYLGSVSQHVLDLHRNLYRDGDSTLGWALSLTRRDARTTFAGQRLNVSSPTLAIAGSGLEYATRLGSGYFTLNPSVSRGLHALGASADQRGLPPSDFTRISLAASGFLPLTPTISYLTSGYLQTTPDDLYPSERISIGGEYSVRGFKDTFLDANRGAYWRNQIDWSTQALPLIGQPTLSVALDAGGTMKSRSAKGGGLLGSAISLALSQPNLTQSFSLGKPLLSPRGLHPARWVVYWQASFTL</sequence>
<evidence type="ECO:0000259" key="7">
    <source>
        <dbReference type="Pfam" id="PF17287"/>
    </source>
</evidence>
<dbReference type="Gene3D" id="2.40.160.50">
    <property type="entry name" value="membrane protein fhac: a member of the omp85/tpsb transporter family"/>
    <property type="match status" value="1"/>
</dbReference>
<keyword evidence="1" id="KW-0472">Membrane</keyword>
<evidence type="ECO:0000313" key="8">
    <source>
        <dbReference type="EMBL" id="OLO05481.1"/>
    </source>
</evidence>
<evidence type="ECO:0000256" key="3">
    <source>
        <dbReference type="ARBA" id="ARBA00023237"/>
    </source>
</evidence>
<proteinExistence type="predicted"/>
<evidence type="ECO:0000259" key="5">
    <source>
        <dbReference type="Pfam" id="PF03865"/>
    </source>
</evidence>
<name>A0A1Q8SVN2_9GAMM</name>
<dbReference type="PANTHER" id="PTHR34597:SF3">
    <property type="entry name" value="OUTER MEMBRANE TRANSPORTER CDIB"/>
    <property type="match status" value="1"/>
</dbReference>
<dbReference type="InterPro" id="IPR035251">
    <property type="entry name" value="ShlB_POTRA"/>
</dbReference>
<dbReference type="Pfam" id="PF08479">
    <property type="entry name" value="POTRA_2"/>
    <property type="match status" value="1"/>
</dbReference>
<keyword evidence="1" id="KW-1134">Transmembrane beta strand</keyword>
<keyword evidence="9" id="KW-1185">Reference proteome</keyword>
<evidence type="ECO:0000313" key="9">
    <source>
        <dbReference type="Proteomes" id="UP000186878"/>
    </source>
</evidence>
<keyword evidence="2" id="KW-0812">Transmembrane</keyword>
<evidence type="ECO:0000256" key="2">
    <source>
        <dbReference type="ARBA" id="ARBA00022692"/>
    </source>
</evidence>
<keyword evidence="4" id="KW-0732">Signal</keyword>
<evidence type="ECO:0000256" key="4">
    <source>
        <dbReference type="SAM" id="SignalP"/>
    </source>
</evidence>
<evidence type="ECO:0000259" key="6">
    <source>
        <dbReference type="Pfam" id="PF08479"/>
    </source>
</evidence>
<dbReference type="Pfam" id="PF03865">
    <property type="entry name" value="ShlB"/>
    <property type="match status" value="1"/>
</dbReference>
<dbReference type="GO" id="GO:0046819">
    <property type="term" value="P:protein secretion by the type V secretion system"/>
    <property type="evidence" value="ECO:0007669"/>
    <property type="project" value="TreeGrafter"/>
</dbReference>
<dbReference type="Pfam" id="PF17287">
    <property type="entry name" value="POTRA_3"/>
    <property type="match status" value="1"/>
</dbReference>
<dbReference type="PIRSF" id="PIRSF029745">
    <property type="entry name" value="FhaC"/>
    <property type="match status" value="1"/>
</dbReference>
<feature type="chain" id="PRO_5013180978" description="POTRA domain-containing protein" evidence="4">
    <location>
        <begin position="24"/>
        <end position="553"/>
    </location>
</feature>
<accession>A0A1Q8SVN2</accession>
<feature type="signal peptide" evidence="4">
    <location>
        <begin position="1"/>
        <end position="23"/>
    </location>
</feature>